<dbReference type="InterPro" id="IPR013106">
    <property type="entry name" value="Ig_V-set"/>
</dbReference>
<accession>A0A6I8RCS5</accession>
<dbReference type="InterPro" id="IPR050199">
    <property type="entry name" value="IgHV"/>
</dbReference>
<evidence type="ECO:0000256" key="2">
    <source>
        <dbReference type="ARBA" id="ARBA00023130"/>
    </source>
</evidence>
<dbReference type="SMART" id="SM00406">
    <property type="entry name" value="IGv"/>
    <property type="match status" value="1"/>
</dbReference>
<keyword evidence="3" id="KW-1280">Immunoglobulin</keyword>
<evidence type="ECO:0000313" key="5">
    <source>
        <dbReference type="Ensembl" id="ENSXETP00000078794"/>
    </source>
</evidence>
<name>A0A6I8RCS5_XENTR</name>
<evidence type="ECO:0000256" key="1">
    <source>
        <dbReference type="ARBA" id="ARBA00022859"/>
    </source>
</evidence>
<keyword evidence="2" id="KW-1064">Adaptive immunity</keyword>
<reference evidence="5" key="2">
    <citation type="submission" date="2020-05" db="UniProtKB">
        <authorList>
            <consortium name="Ensembl"/>
        </authorList>
    </citation>
    <scope>IDENTIFICATION</scope>
</reference>
<keyword evidence="1" id="KW-0391">Immunity</keyword>
<dbReference type="SUPFAM" id="SSF48726">
    <property type="entry name" value="Immunoglobulin"/>
    <property type="match status" value="1"/>
</dbReference>
<evidence type="ECO:0000259" key="4">
    <source>
        <dbReference type="PROSITE" id="PS50835"/>
    </source>
</evidence>
<dbReference type="InterPro" id="IPR013783">
    <property type="entry name" value="Ig-like_fold"/>
</dbReference>
<dbReference type="InterPro" id="IPR036179">
    <property type="entry name" value="Ig-like_dom_sf"/>
</dbReference>
<dbReference type="InterPro" id="IPR007110">
    <property type="entry name" value="Ig-like_dom"/>
</dbReference>
<dbReference type="GeneTree" id="ENSGT01150000286938"/>
<evidence type="ECO:0000256" key="3">
    <source>
        <dbReference type="ARBA" id="ARBA00043265"/>
    </source>
</evidence>
<organism evidence="5">
    <name type="scientific">Xenopus tropicalis</name>
    <name type="common">Western clawed frog</name>
    <name type="synonym">Silurana tropicalis</name>
    <dbReference type="NCBI Taxonomy" id="8364"/>
    <lineage>
        <taxon>Eukaryota</taxon>
        <taxon>Metazoa</taxon>
        <taxon>Chordata</taxon>
        <taxon>Craniata</taxon>
        <taxon>Vertebrata</taxon>
        <taxon>Euteleostomi</taxon>
        <taxon>Amphibia</taxon>
        <taxon>Batrachia</taxon>
        <taxon>Anura</taxon>
        <taxon>Pipoidea</taxon>
        <taxon>Pipidae</taxon>
        <taxon>Xenopodinae</taxon>
        <taxon>Xenopus</taxon>
        <taxon>Silurana</taxon>
    </lineage>
</organism>
<sequence>MIVLTWSLLFFGLGKDVPRLNGRAKELYFFFSLLCFTEVLSEIQIVQEKSLTAIYGENIRLGCKPTGYAFTLSFLAWLKHVPGKYILYVGWINPQSKNTWFSPSFEGGKFTIITDNARSTGYLQINNVNSEDSAVYYCARD</sequence>
<dbReference type="GO" id="GO:0002250">
    <property type="term" value="P:adaptive immune response"/>
    <property type="evidence" value="ECO:0007669"/>
    <property type="project" value="UniProtKB-KW"/>
</dbReference>
<reference evidence="5" key="1">
    <citation type="journal article" date="2010" name="Science">
        <title>The genome of the Western clawed frog Xenopus tropicalis.</title>
        <authorList>
            <person name="Hellsten U."/>
            <person name="Harland R.M."/>
            <person name="Gilchrist M.J."/>
            <person name="Hendrix D."/>
            <person name="Jurka J."/>
            <person name="Kapitonov V."/>
            <person name="Ovcharenko I."/>
            <person name="Putnam N.H."/>
            <person name="Shu S."/>
            <person name="Taher L."/>
            <person name="Blitz I.L."/>
            <person name="Blumberg B."/>
            <person name="Dichmann D.S."/>
            <person name="Dubchak I."/>
            <person name="Amaya E."/>
            <person name="Detter J.C."/>
            <person name="Fletcher R."/>
            <person name="Gerhard D.S."/>
            <person name="Goodstein D."/>
            <person name="Graves T."/>
            <person name="Grigoriev I.V."/>
            <person name="Grimwood J."/>
            <person name="Kawashima T."/>
            <person name="Lindquist E."/>
            <person name="Lucas S.M."/>
            <person name="Mead P.E."/>
            <person name="Mitros T."/>
            <person name="Ogino H."/>
            <person name="Ohta Y."/>
            <person name="Poliakov A.V."/>
            <person name="Pollet N."/>
            <person name="Robert J."/>
            <person name="Salamov A."/>
            <person name="Sater A.K."/>
            <person name="Schmutz J."/>
            <person name="Terry A."/>
            <person name="Vize P.D."/>
            <person name="Warren W.C."/>
            <person name="Wells D."/>
            <person name="Wills A."/>
            <person name="Wilson R.K."/>
            <person name="Zimmerman L.B."/>
            <person name="Zorn A.M."/>
            <person name="Grainger R."/>
            <person name="Grammer T."/>
            <person name="Khokha M.K."/>
            <person name="Richardson P.M."/>
            <person name="Rokhsar D.S."/>
        </authorList>
    </citation>
    <scope>NUCLEOTIDE SEQUENCE [LARGE SCALE GENOMIC DNA]</scope>
    <source>
        <strain evidence="5">Nigerian</strain>
    </source>
</reference>
<dbReference type="Ensembl" id="ENSXETT00000070055">
    <property type="protein sequence ID" value="ENSXETP00000078794"/>
    <property type="gene ID" value="ENSXETG00000036510"/>
</dbReference>
<protein>
    <recommendedName>
        <fullName evidence="4">Ig-like domain-containing protein</fullName>
    </recommendedName>
</protein>
<dbReference type="PANTHER" id="PTHR23266">
    <property type="entry name" value="IMMUNOGLOBULIN HEAVY CHAIN"/>
    <property type="match status" value="1"/>
</dbReference>
<proteinExistence type="predicted"/>
<dbReference type="PROSITE" id="PS50835">
    <property type="entry name" value="IG_LIKE"/>
    <property type="match status" value="1"/>
</dbReference>
<dbReference type="InParanoid" id="A0A6I8RCS5"/>
<dbReference type="Pfam" id="PF07686">
    <property type="entry name" value="V-set"/>
    <property type="match status" value="1"/>
</dbReference>
<dbReference type="AlphaFoldDB" id="A0A6I8RCS5"/>
<dbReference type="GO" id="GO:0019814">
    <property type="term" value="C:immunoglobulin complex"/>
    <property type="evidence" value="ECO:0007669"/>
    <property type="project" value="UniProtKB-KW"/>
</dbReference>
<dbReference type="GO" id="GO:0005576">
    <property type="term" value="C:extracellular region"/>
    <property type="evidence" value="ECO:0007669"/>
    <property type="project" value="UniProtKB-ARBA"/>
</dbReference>
<feature type="domain" description="Ig-like" evidence="4">
    <location>
        <begin position="41"/>
        <end position="141"/>
    </location>
</feature>
<dbReference type="Gene3D" id="2.60.40.10">
    <property type="entry name" value="Immunoglobulins"/>
    <property type="match status" value="1"/>
</dbReference>